<organism evidence="1 2">
    <name type="scientific">Thalassospira xianhensis MCCC 1A02616</name>
    <dbReference type="NCBI Taxonomy" id="1177929"/>
    <lineage>
        <taxon>Bacteria</taxon>
        <taxon>Pseudomonadati</taxon>
        <taxon>Pseudomonadota</taxon>
        <taxon>Alphaproteobacteria</taxon>
        <taxon>Rhodospirillales</taxon>
        <taxon>Thalassospiraceae</taxon>
        <taxon>Thalassospira</taxon>
    </lineage>
</organism>
<accession>A0A367UE83</accession>
<dbReference type="Gene3D" id="1.10.520.40">
    <property type="entry name" value="CRISPR-associated protein Cse2"/>
    <property type="match status" value="1"/>
</dbReference>
<proteinExistence type="predicted"/>
<dbReference type="EMBL" id="JPWA01000008">
    <property type="protein sequence ID" value="RCK06321.1"/>
    <property type="molecule type" value="Genomic_DNA"/>
</dbReference>
<evidence type="ECO:0000313" key="1">
    <source>
        <dbReference type="EMBL" id="RCK06321.1"/>
    </source>
</evidence>
<comment type="caution">
    <text evidence="1">The sequence shown here is derived from an EMBL/GenBank/DDBJ whole genome shotgun (WGS) entry which is preliminary data.</text>
</comment>
<dbReference type="InterPro" id="IPR038287">
    <property type="entry name" value="Cse2_sf"/>
</dbReference>
<keyword evidence="2" id="KW-1185">Reference proteome</keyword>
<evidence type="ECO:0008006" key="3">
    <source>
        <dbReference type="Google" id="ProtNLM"/>
    </source>
</evidence>
<reference evidence="1 2" key="1">
    <citation type="submission" date="2014-07" db="EMBL/GenBank/DDBJ databases">
        <title>Draft genome sequence of Thalassospira xianhensis P-4 (MCCC 1A02616).</title>
        <authorList>
            <person name="Lai Q."/>
            <person name="Shao Z."/>
        </authorList>
    </citation>
    <scope>NUCLEOTIDE SEQUENCE [LARGE SCALE GENOMIC DNA]</scope>
    <source>
        <strain evidence="1 2">MCCC 1A02616</strain>
    </source>
</reference>
<evidence type="ECO:0000313" key="2">
    <source>
        <dbReference type="Proteomes" id="UP000252419"/>
    </source>
</evidence>
<gene>
    <name evidence="1" type="ORF">TH5_08960</name>
</gene>
<dbReference type="RefSeq" id="WP_114121529.1">
    <property type="nucleotide sequence ID" value="NZ_JPWA01000008.1"/>
</dbReference>
<dbReference type="Proteomes" id="UP000252419">
    <property type="component" value="Unassembled WGS sequence"/>
</dbReference>
<name>A0A367UE83_9PROT</name>
<protein>
    <recommendedName>
        <fullName evidence="3">CRISPR-associated protein Cse2</fullName>
    </recommendedName>
</protein>
<dbReference type="AlphaFoldDB" id="A0A367UE83"/>
<sequence>MTLTDIIPKLASHLGGLPLGDLAELRRQQVKGPGAPAFWRLASQYGFLHQPVEPWVAITKIMAILTPRAAQGDAGSLHSRSYPLGRALCDGGQSGWVSGANAMPVFSEARLARLIALPFNRRAEGLERAVRMIANKRDKNIGIDCFDIANLLLSDDPSHIQKLSKAYYGRLDAATNPKGN</sequence>